<dbReference type="SUPFAM" id="SSF53098">
    <property type="entry name" value="Ribonuclease H-like"/>
    <property type="match status" value="1"/>
</dbReference>
<sequence length="428" mass="48985">MAATTRLSRLVVLLSLVFVAFITVCAGVLPPYFPALNNDHVERDDLIERYFRTGLGYDEILLFLGLLHGITLSIRQLKRILRSRGLTRRANRSDPRQVCRAIEEELLGSGSIIGYRQMTQRLVVNYGLVVDKETVRELLKILDPDGVAARSKHRLRRRQYITKGPNHLWHIDGYDKLKPFGFCVHGAIDGYSRRIMWLEVGPSNNDPSIIAQYFVDCVRQIGGTPRMIRADGGTENVNVAGLQRFFRRDGNDTMAGDKSFLYGKSVTNQRIEAWWGILRRGCSDWWIRFFKDMRDCGLYCDDDVVQVECLKFCFMPVIRHELHKVAVLWNLHKIRPSTNEESPSGRPDMLYFVPEVTGGEDLKEHVDLDEVDVAEENCCYRSPESGCVDEFTQLALIIMQEQNLNMAETAEEAVTLYSTLLECIDELL</sequence>
<evidence type="ECO:0000256" key="1">
    <source>
        <dbReference type="SAM" id="SignalP"/>
    </source>
</evidence>
<feature type="signal peptide" evidence="1">
    <location>
        <begin position="1"/>
        <end position="27"/>
    </location>
</feature>
<evidence type="ECO:0000313" key="3">
    <source>
        <dbReference type="EMBL" id="KAJ7375216.1"/>
    </source>
</evidence>
<dbReference type="Gene3D" id="3.30.420.10">
    <property type="entry name" value="Ribonuclease H-like superfamily/Ribonuclease H"/>
    <property type="match status" value="1"/>
</dbReference>
<dbReference type="EMBL" id="MU826826">
    <property type="protein sequence ID" value="KAJ7375216.1"/>
    <property type="molecule type" value="Genomic_DNA"/>
</dbReference>
<evidence type="ECO:0000259" key="2">
    <source>
        <dbReference type="Pfam" id="PF24764"/>
    </source>
</evidence>
<dbReference type="PANTHER" id="PTHR46791">
    <property type="entry name" value="EXPRESSED PROTEIN"/>
    <property type="match status" value="1"/>
</dbReference>
<dbReference type="InterPro" id="IPR036397">
    <property type="entry name" value="RNaseH_sf"/>
</dbReference>
<keyword evidence="1" id="KW-0732">Signal</keyword>
<evidence type="ECO:0000313" key="4">
    <source>
        <dbReference type="Proteomes" id="UP001163046"/>
    </source>
</evidence>
<dbReference type="Pfam" id="PF24764">
    <property type="entry name" value="rva_4"/>
    <property type="match status" value="1"/>
</dbReference>
<feature type="chain" id="PRO_5040954927" description="Integrase core domain-containing protein" evidence="1">
    <location>
        <begin position="28"/>
        <end position="428"/>
    </location>
</feature>
<dbReference type="AlphaFoldDB" id="A0A9W9Z5A1"/>
<accession>A0A9W9Z5A1</accession>
<dbReference type="InterPro" id="IPR058913">
    <property type="entry name" value="Integrase_dom_put"/>
</dbReference>
<feature type="domain" description="Integrase core" evidence="2">
    <location>
        <begin position="160"/>
        <end position="340"/>
    </location>
</feature>
<name>A0A9W9Z5A1_9CNID</name>
<dbReference type="Proteomes" id="UP001163046">
    <property type="component" value="Unassembled WGS sequence"/>
</dbReference>
<keyword evidence="4" id="KW-1185">Reference proteome</keyword>
<proteinExistence type="predicted"/>
<dbReference type="InterPro" id="IPR012337">
    <property type="entry name" value="RNaseH-like_sf"/>
</dbReference>
<dbReference type="OrthoDB" id="5954938at2759"/>
<dbReference type="GO" id="GO:0003676">
    <property type="term" value="F:nucleic acid binding"/>
    <property type="evidence" value="ECO:0007669"/>
    <property type="project" value="InterPro"/>
</dbReference>
<organism evidence="3 4">
    <name type="scientific">Desmophyllum pertusum</name>
    <dbReference type="NCBI Taxonomy" id="174260"/>
    <lineage>
        <taxon>Eukaryota</taxon>
        <taxon>Metazoa</taxon>
        <taxon>Cnidaria</taxon>
        <taxon>Anthozoa</taxon>
        <taxon>Hexacorallia</taxon>
        <taxon>Scleractinia</taxon>
        <taxon>Caryophylliina</taxon>
        <taxon>Caryophylliidae</taxon>
        <taxon>Desmophyllum</taxon>
    </lineage>
</organism>
<comment type="caution">
    <text evidence="3">The sequence shown here is derived from an EMBL/GenBank/DDBJ whole genome shotgun (WGS) entry which is preliminary data.</text>
</comment>
<protein>
    <recommendedName>
        <fullName evidence="2">Integrase core domain-containing protein</fullName>
    </recommendedName>
</protein>
<gene>
    <name evidence="3" type="ORF">OS493_001960</name>
</gene>
<dbReference type="PANTHER" id="PTHR46791:SF13">
    <property type="entry name" value="CLR5 DOMAIN-CONTAINING PROTEIN"/>
    <property type="match status" value="1"/>
</dbReference>
<reference evidence="3" key="1">
    <citation type="submission" date="2023-01" db="EMBL/GenBank/DDBJ databases">
        <title>Genome assembly of the deep-sea coral Lophelia pertusa.</title>
        <authorList>
            <person name="Herrera S."/>
            <person name="Cordes E."/>
        </authorList>
    </citation>
    <scope>NUCLEOTIDE SEQUENCE</scope>
    <source>
        <strain evidence="3">USNM1676648</strain>
        <tissue evidence="3">Polyp</tissue>
    </source>
</reference>